<reference evidence="3 4" key="2">
    <citation type="journal article" date="2010" name="Stand. Genomic Sci.">
        <title>Complete genome sequence of Sulfurospirillum deleyianum type strain (5175).</title>
        <authorList>
            <person name="Sikorski J."/>
            <person name="Lapidus A."/>
            <person name="Copeland A."/>
            <person name="Glavina Del Rio T."/>
            <person name="Nolan M."/>
            <person name="Lucas S."/>
            <person name="Chen F."/>
            <person name="Tice H."/>
            <person name="Cheng J.F."/>
            <person name="Saunders E."/>
            <person name="Bruce D."/>
            <person name="Goodwin L."/>
            <person name="Pitluck S."/>
            <person name="Ovchinnikova G."/>
            <person name="Pati A."/>
            <person name="Ivanova N."/>
            <person name="Mavromatis K."/>
            <person name="Chen A."/>
            <person name="Palaniappan K."/>
            <person name="Chain P."/>
            <person name="Land M."/>
            <person name="Hauser L."/>
            <person name="Chang Y.J."/>
            <person name="Jeffries C.D."/>
            <person name="Brettin T."/>
            <person name="Detter J.C."/>
            <person name="Han C."/>
            <person name="Rohde M."/>
            <person name="Lang E."/>
            <person name="Spring S."/>
            <person name="Goker M."/>
            <person name="Bristow J."/>
            <person name="Eisen J.A."/>
            <person name="Markowitz V."/>
            <person name="Hugenholtz P."/>
            <person name="Kyrpides N.C."/>
            <person name="Klenk H.P."/>
        </authorList>
    </citation>
    <scope>NUCLEOTIDE SEQUENCE [LARGE SCALE GENOMIC DNA]</scope>
    <source>
        <strain evidence="4">ATCC 51133 / DSM 6946 / 5175</strain>
    </source>
</reference>
<dbReference type="eggNOG" id="COG4123">
    <property type="taxonomic scope" value="Bacteria"/>
</dbReference>
<gene>
    <name evidence="3" type="ordered locus">Sdel_2244</name>
</gene>
<dbReference type="PANTHER" id="PTHR43861:SF3">
    <property type="entry name" value="PUTATIVE (AFU_ORTHOLOGUE AFUA_2G14390)-RELATED"/>
    <property type="match status" value="1"/>
</dbReference>
<dbReference type="HOGENOM" id="CLU_056435_5_1_7"/>
<evidence type="ECO:0000313" key="4">
    <source>
        <dbReference type="Proteomes" id="UP000002222"/>
    </source>
</evidence>
<dbReference type="GO" id="GO:0016740">
    <property type="term" value="F:transferase activity"/>
    <property type="evidence" value="ECO:0007669"/>
    <property type="project" value="UniProtKB-KW"/>
</dbReference>
<dbReference type="RefSeq" id="WP_012858001.1">
    <property type="nucleotide sequence ID" value="NC_013512.1"/>
</dbReference>
<accession>D1B586</accession>
<proteinExistence type="predicted"/>
<organism evidence="3 4">
    <name type="scientific">Sulfurospirillum deleyianum (strain ATCC 51133 / DSM 6946 / 5175)</name>
    <dbReference type="NCBI Taxonomy" id="525898"/>
    <lineage>
        <taxon>Bacteria</taxon>
        <taxon>Pseudomonadati</taxon>
        <taxon>Campylobacterota</taxon>
        <taxon>Epsilonproteobacteria</taxon>
        <taxon>Campylobacterales</taxon>
        <taxon>Sulfurospirillaceae</taxon>
        <taxon>Sulfurospirillum</taxon>
    </lineage>
</organism>
<feature type="domain" description="Methyltransferase" evidence="2">
    <location>
        <begin position="37"/>
        <end position="130"/>
    </location>
</feature>
<sequence length="205" mass="23507">MQALWDEKFSKGRLLYGEAPNAFIESQFYRMEKAKRVLCLGEGEGRNALFLAEQGIPHVEALDASFVALSRLRHLAKERYVAITLCHTLIAYWSPRKESYDAIVCSYLHLQKPEQKLLFEKIIDALKPKGVFIGEFFSTSQRHFKSGGPMDEDLLYDINHLSHLLKSLPCLIRKLSQEVIRLEEGTKHVGEASVIRMVIEKTKED</sequence>
<evidence type="ECO:0000313" key="3">
    <source>
        <dbReference type="EMBL" id="ACZ13256.1"/>
    </source>
</evidence>
<keyword evidence="4" id="KW-1185">Reference proteome</keyword>
<dbReference type="KEGG" id="sdl:Sdel_2244"/>
<dbReference type="AlphaFoldDB" id="D1B586"/>
<dbReference type="Gene3D" id="3.40.50.150">
    <property type="entry name" value="Vaccinia Virus protein VP39"/>
    <property type="match status" value="1"/>
</dbReference>
<dbReference type="OrthoDB" id="5298787at2"/>
<dbReference type="STRING" id="525898.Sdel_2244"/>
<reference evidence="4" key="1">
    <citation type="submission" date="2009-11" db="EMBL/GenBank/DDBJ databases">
        <title>The complete genome of Sulfurospirillum deleyianum DSM 6946.</title>
        <authorList>
            <consortium name="US DOE Joint Genome Institute (JGI-PGF)"/>
            <person name="Lucas S."/>
            <person name="Copeland A."/>
            <person name="Lapidus A."/>
            <person name="Glavina del Rio T."/>
            <person name="Dalin E."/>
            <person name="Tice H."/>
            <person name="Bruce D."/>
            <person name="Goodwin L."/>
            <person name="Pitluck S."/>
            <person name="Kyrpides N."/>
            <person name="Mavromatis K."/>
            <person name="Ivanova N."/>
            <person name="Ovchinnikova G."/>
            <person name="Munk A.C."/>
            <person name="Lu M."/>
            <person name="Brettin T."/>
            <person name="Detter J.C."/>
            <person name="Han C."/>
            <person name="Tapia R."/>
            <person name="Larimer F."/>
            <person name="Land M."/>
            <person name="Hauser L."/>
            <person name="Markowitz V."/>
            <person name="Cheng J.F."/>
            <person name="Hugenholtz P."/>
            <person name="Woyke T."/>
            <person name="Wu D."/>
            <person name="Aumann P."/>
            <person name="Schneider S."/>
            <person name="Lang E."/>
            <person name="Spring S."/>
            <person name="Klenk H.P."/>
            <person name="Eisen J.A."/>
        </authorList>
    </citation>
    <scope>NUCLEOTIDE SEQUENCE [LARGE SCALE GENOMIC DNA]</scope>
    <source>
        <strain evidence="4">ATCC 51133 / DSM 6946 / 5175</strain>
    </source>
</reference>
<dbReference type="Proteomes" id="UP000002222">
    <property type="component" value="Chromosome"/>
</dbReference>
<dbReference type="SUPFAM" id="SSF53335">
    <property type="entry name" value="S-adenosyl-L-methionine-dependent methyltransferases"/>
    <property type="match status" value="1"/>
</dbReference>
<evidence type="ECO:0000259" key="2">
    <source>
        <dbReference type="Pfam" id="PF13649"/>
    </source>
</evidence>
<name>D1B586_SULD5</name>
<keyword evidence="1" id="KW-0808">Transferase</keyword>
<dbReference type="Pfam" id="PF13649">
    <property type="entry name" value="Methyltransf_25"/>
    <property type="match status" value="1"/>
</dbReference>
<evidence type="ECO:0000256" key="1">
    <source>
        <dbReference type="ARBA" id="ARBA00022679"/>
    </source>
</evidence>
<dbReference type="InterPro" id="IPR041698">
    <property type="entry name" value="Methyltransf_25"/>
</dbReference>
<dbReference type="InterPro" id="IPR029063">
    <property type="entry name" value="SAM-dependent_MTases_sf"/>
</dbReference>
<dbReference type="PANTHER" id="PTHR43861">
    <property type="entry name" value="TRANS-ACONITATE 2-METHYLTRANSFERASE-RELATED"/>
    <property type="match status" value="1"/>
</dbReference>
<dbReference type="CDD" id="cd02440">
    <property type="entry name" value="AdoMet_MTases"/>
    <property type="match status" value="1"/>
</dbReference>
<dbReference type="EMBL" id="CP001816">
    <property type="protein sequence ID" value="ACZ13256.1"/>
    <property type="molecule type" value="Genomic_DNA"/>
</dbReference>
<protein>
    <submittedName>
        <fullName evidence="3">Tellurite resistance protein TehB</fullName>
    </submittedName>
</protein>